<evidence type="ECO:0000313" key="1">
    <source>
        <dbReference type="EMBL" id="KAJ8641204.1"/>
    </source>
</evidence>
<dbReference type="Proteomes" id="UP001234297">
    <property type="component" value="Chromosome 5"/>
</dbReference>
<protein>
    <submittedName>
        <fullName evidence="1">Uncharacterized protein</fullName>
    </submittedName>
</protein>
<evidence type="ECO:0000313" key="2">
    <source>
        <dbReference type="Proteomes" id="UP001234297"/>
    </source>
</evidence>
<organism evidence="1 2">
    <name type="scientific">Persea americana</name>
    <name type="common">Avocado</name>
    <dbReference type="NCBI Taxonomy" id="3435"/>
    <lineage>
        <taxon>Eukaryota</taxon>
        <taxon>Viridiplantae</taxon>
        <taxon>Streptophyta</taxon>
        <taxon>Embryophyta</taxon>
        <taxon>Tracheophyta</taxon>
        <taxon>Spermatophyta</taxon>
        <taxon>Magnoliopsida</taxon>
        <taxon>Magnoliidae</taxon>
        <taxon>Laurales</taxon>
        <taxon>Lauraceae</taxon>
        <taxon>Persea</taxon>
    </lineage>
</organism>
<proteinExistence type="predicted"/>
<gene>
    <name evidence="1" type="ORF">MRB53_017898</name>
</gene>
<comment type="caution">
    <text evidence="1">The sequence shown here is derived from an EMBL/GenBank/DDBJ whole genome shotgun (WGS) entry which is preliminary data.</text>
</comment>
<reference evidence="1 2" key="1">
    <citation type="journal article" date="2022" name="Hortic Res">
        <title>A haplotype resolved chromosomal level avocado genome allows analysis of novel avocado genes.</title>
        <authorList>
            <person name="Nath O."/>
            <person name="Fletcher S.J."/>
            <person name="Hayward A."/>
            <person name="Shaw L.M."/>
            <person name="Masouleh A.K."/>
            <person name="Furtado A."/>
            <person name="Henry R.J."/>
            <person name="Mitter N."/>
        </authorList>
    </citation>
    <scope>NUCLEOTIDE SEQUENCE [LARGE SCALE GENOMIC DNA]</scope>
    <source>
        <strain evidence="2">cv. Hass</strain>
    </source>
</reference>
<sequence length="94" mass="9300">MKLGSGEAAEGGEGEGGKKDAEEVRDGVFEGGAGGTPESDMVASFFGGSGGEGDEGTEGDAPAAEERVRSAIAEGGEEAGDEEAEEDVEELVTC</sequence>
<accession>A0ACC2M7B8</accession>
<name>A0ACC2M7B8_PERAE</name>
<keyword evidence="2" id="KW-1185">Reference proteome</keyword>
<dbReference type="EMBL" id="CM056813">
    <property type="protein sequence ID" value="KAJ8641204.1"/>
    <property type="molecule type" value="Genomic_DNA"/>
</dbReference>